<gene>
    <name evidence="2" type="ORF">METZ01_LOCUS200213</name>
</gene>
<proteinExistence type="predicted"/>
<feature type="non-terminal residue" evidence="2">
    <location>
        <position position="156"/>
    </location>
</feature>
<sequence>MFSIHVGSCDDTLNLKEILQPLLSVFAGLLSAFIVFSVFETKIAAIAAGITCSYLIWGELGDFFHQQNDKEHKKRPKIRETRLRRRLLTFFLFVIVILFVLNKVLFGDLETADIRSWGQDLGLWGPVILISIQAAAMVFAPIPNLPFVIASGLIWG</sequence>
<evidence type="ECO:0000313" key="2">
    <source>
        <dbReference type="EMBL" id="SVB47359.1"/>
    </source>
</evidence>
<evidence type="ECO:0000256" key="1">
    <source>
        <dbReference type="SAM" id="Phobius"/>
    </source>
</evidence>
<protein>
    <submittedName>
        <fullName evidence="2">Uncharacterized protein</fullName>
    </submittedName>
</protein>
<keyword evidence="1" id="KW-0472">Membrane</keyword>
<feature type="transmembrane region" description="Helical" evidence="1">
    <location>
        <begin position="21"/>
        <end position="39"/>
    </location>
</feature>
<feature type="transmembrane region" description="Helical" evidence="1">
    <location>
        <begin position="126"/>
        <end position="155"/>
    </location>
</feature>
<accession>A0A382EAD5</accession>
<dbReference type="AlphaFoldDB" id="A0A382EAD5"/>
<feature type="transmembrane region" description="Helical" evidence="1">
    <location>
        <begin position="86"/>
        <end position="106"/>
    </location>
</feature>
<reference evidence="2" key="1">
    <citation type="submission" date="2018-05" db="EMBL/GenBank/DDBJ databases">
        <authorList>
            <person name="Lanie J.A."/>
            <person name="Ng W.-L."/>
            <person name="Kazmierczak K.M."/>
            <person name="Andrzejewski T.M."/>
            <person name="Davidsen T.M."/>
            <person name="Wayne K.J."/>
            <person name="Tettelin H."/>
            <person name="Glass J.I."/>
            <person name="Rusch D."/>
            <person name="Podicherti R."/>
            <person name="Tsui H.-C.T."/>
            <person name="Winkler M.E."/>
        </authorList>
    </citation>
    <scope>NUCLEOTIDE SEQUENCE</scope>
</reference>
<keyword evidence="1" id="KW-0812">Transmembrane</keyword>
<dbReference type="EMBL" id="UINC01043389">
    <property type="protein sequence ID" value="SVB47359.1"/>
    <property type="molecule type" value="Genomic_DNA"/>
</dbReference>
<organism evidence="2">
    <name type="scientific">marine metagenome</name>
    <dbReference type="NCBI Taxonomy" id="408172"/>
    <lineage>
        <taxon>unclassified sequences</taxon>
        <taxon>metagenomes</taxon>
        <taxon>ecological metagenomes</taxon>
    </lineage>
</organism>
<keyword evidence="1" id="KW-1133">Transmembrane helix</keyword>
<name>A0A382EAD5_9ZZZZ</name>